<dbReference type="AlphaFoldDB" id="A0AAX0BEE7"/>
<keyword evidence="1" id="KW-1133">Transmembrane helix</keyword>
<sequence length="408" mass="46307">MVRFELKKIFAKSSNKIALIILLVAIVVISYFAIGSIEYVDSSGNSHTGITAYNRLKEVKNEWKGNITESVLQEVLEENNKIKSSEEYLSKNDTENNIAYSRGQGFSDIKDMINRSFCDFQEYDYYRVDTVTPTELGNFYSNRIDNLKKWLSSDSVKDNYTKQEKEYLVEKYEEMQIPFYYEYAGAWTSLLYYLPVLIMLIMLVGTFLISGIFSDEFRLKADSIFFSTVYGRSKAIRSKIVAGFVCITAIYWISICCFSGVVLGCLGIDGANCLIQTSLGGWKSFYNITLLQKFLLTIIGGYIGVLFMSTLSMLVSAKMRSSVLAVIVPFVILLVPSFLSDFSVLSKILGLLPDQLLQISSSVNYFNVYQIGSKVIGAIPILFTIYLICYFILLPLLYRIYKKSELNS</sequence>
<dbReference type="EMBL" id="JAAILW010000007">
    <property type="protein sequence ID" value="NSC26782.1"/>
    <property type="molecule type" value="Genomic_DNA"/>
</dbReference>
<reference evidence="2" key="1">
    <citation type="journal article" date="2020" name="Cell Host Microbe">
        <title>Functional and Genomic Variation between Human-Derived Isolates of Lachnospiraceae Reveals Inter- and Intra-Species Diversity.</title>
        <authorList>
            <person name="Sorbara M.T."/>
            <person name="Littmann E.R."/>
            <person name="Fontana E."/>
            <person name="Moody T.U."/>
            <person name="Kohout C.E."/>
            <person name="Gjonbalaj M."/>
            <person name="Eaton V."/>
            <person name="Seok R."/>
            <person name="Leiner I.M."/>
            <person name="Pamer E.G."/>
        </authorList>
    </citation>
    <scope>NUCLEOTIDE SEQUENCE</scope>
    <source>
        <strain evidence="2">MSK.17.79</strain>
    </source>
</reference>
<evidence type="ECO:0000313" key="2">
    <source>
        <dbReference type="EMBL" id="NSC26782.1"/>
    </source>
</evidence>
<feature type="transmembrane region" description="Helical" evidence="1">
    <location>
        <begin position="17"/>
        <end position="37"/>
    </location>
</feature>
<gene>
    <name evidence="2" type="ORF">G4319_05380</name>
</gene>
<reference evidence="2" key="2">
    <citation type="submission" date="2020-02" db="EMBL/GenBank/DDBJ databases">
        <authorList>
            <person name="Littmann E."/>
            <person name="Sorbara M."/>
        </authorList>
    </citation>
    <scope>NUCLEOTIDE SEQUENCE</scope>
    <source>
        <strain evidence="2">MSK.17.79</strain>
    </source>
</reference>
<organism evidence="2 3">
    <name type="scientific">Agathobacter rectalis</name>
    <dbReference type="NCBI Taxonomy" id="39491"/>
    <lineage>
        <taxon>Bacteria</taxon>
        <taxon>Bacillati</taxon>
        <taxon>Bacillota</taxon>
        <taxon>Clostridia</taxon>
        <taxon>Lachnospirales</taxon>
        <taxon>Lachnospiraceae</taxon>
        <taxon>Agathobacter</taxon>
    </lineage>
</organism>
<keyword evidence="1" id="KW-0472">Membrane</keyword>
<dbReference type="Proteomes" id="UP001193670">
    <property type="component" value="Unassembled WGS sequence"/>
</dbReference>
<dbReference type="PANTHER" id="PTHR37305:SF1">
    <property type="entry name" value="MEMBRANE PROTEIN"/>
    <property type="match status" value="1"/>
</dbReference>
<dbReference type="PANTHER" id="PTHR37305">
    <property type="entry name" value="INTEGRAL MEMBRANE PROTEIN-RELATED"/>
    <property type="match status" value="1"/>
</dbReference>
<feature type="transmembrane region" description="Helical" evidence="1">
    <location>
        <begin position="294"/>
        <end position="315"/>
    </location>
</feature>
<evidence type="ECO:0000256" key="1">
    <source>
        <dbReference type="SAM" id="Phobius"/>
    </source>
</evidence>
<protein>
    <submittedName>
        <fullName evidence="2">ABC transporter permease</fullName>
    </submittedName>
</protein>
<name>A0AAX0BEE7_9FIRM</name>
<feature type="transmembrane region" description="Helical" evidence="1">
    <location>
        <begin position="240"/>
        <end position="262"/>
    </location>
</feature>
<feature type="transmembrane region" description="Helical" evidence="1">
    <location>
        <begin position="375"/>
        <end position="398"/>
    </location>
</feature>
<evidence type="ECO:0000313" key="3">
    <source>
        <dbReference type="Proteomes" id="UP001193670"/>
    </source>
</evidence>
<comment type="caution">
    <text evidence="2">The sequence shown here is derived from an EMBL/GenBank/DDBJ whole genome shotgun (WGS) entry which is preliminary data.</text>
</comment>
<feature type="transmembrane region" description="Helical" evidence="1">
    <location>
        <begin position="190"/>
        <end position="213"/>
    </location>
</feature>
<proteinExistence type="predicted"/>
<keyword evidence="1" id="KW-0812">Transmembrane</keyword>
<accession>A0AAX0BEE7</accession>
<feature type="transmembrane region" description="Helical" evidence="1">
    <location>
        <begin position="322"/>
        <end position="339"/>
    </location>
</feature>
<dbReference type="RefSeq" id="WP_173718297.1">
    <property type="nucleotide sequence ID" value="NZ_JAAILW010000007.1"/>
</dbReference>